<name>B0DDS2_LACBS</name>
<dbReference type="AlphaFoldDB" id="B0DDS2"/>
<gene>
    <name evidence="2" type="ORF">LACBIDRAFT_328101</name>
</gene>
<protein>
    <submittedName>
        <fullName evidence="2">Predicted protein</fullName>
    </submittedName>
</protein>
<dbReference type="OrthoDB" id="10512686at2759"/>
<dbReference type="InParanoid" id="B0DDS2"/>
<evidence type="ECO:0000313" key="3">
    <source>
        <dbReference type="Proteomes" id="UP000001194"/>
    </source>
</evidence>
<dbReference type="KEGG" id="lbc:LACBIDRAFT_328101"/>
<proteinExistence type="predicted"/>
<dbReference type="EMBL" id="DS547105">
    <property type="protein sequence ID" value="EDR07260.1"/>
    <property type="molecule type" value="Genomic_DNA"/>
</dbReference>
<dbReference type="HOGENOM" id="CLU_2109452_0_0_1"/>
<feature type="region of interest" description="Disordered" evidence="1">
    <location>
        <begin position="1"/>
        <end position="31"/>
    </location>
</feature>
<organism evidence="3">
    <name type="scientific">Laccaria bicolor (strain S238N-H82 / ATCC MYA-4686)</name>
    <name type="common">Bicoloured deceiver</name>
    <name type="synonym">Laccaria laccata var. bicolor</name>
    <dbReference type="NCBI Taxonomy" id="486041"/>
    <lineage>
        <taxon>Eukaryota</taxon>
        <taxon>Fungi</taxon>
        <taxon>Dikarya</taxon>
        <taxon>Basidiomycota</taxon>
        <taxon>Agaricomycotina</taxon>
        <taxon>Agaricomycetes</taxon>
        <taxon>Agaricomycetidae</taxon>
        <taxon>Agaricales</taxon>
        <taxon>Agaricineae</taxon>
        <taxon>Hydnangiaceae</taxon>
        <taxon>Laccaria</taxon>
    </lineage>
</organism>
<feature type="compositionally biased region" description="Polar residues" evidence="1">
    <location>
        <begin position="16"/>
        <end position="28"/>
    </location>
</feature>
<evidence type="ECO:0000256" key="1">
    <source>
        <dbReference type="SAM" id="MobiDB-lite"/>
    </source>
</evidence>
<accession>B0DDS2</accession>
<dbReference type="RefSeq" id="XP_001882191.1">
    <property type="nucleotide sequence ID" value="XM_001882156.1"/>
</dbReference>
<evidence type="ECO:0000313" key="2">
    <source>
        <dbReference type="EMBL" id="EDR07260.1"/>
    </source>
</evidence>
<sequence>MASHLESPKLRIGATYSPTNRKSASQFESNRRMADPSYFKITVKQNLLKETALSQRNAQIKLLMWSFGRKRRSGLTLKISLLIPGERKDRIEELMIYVILCASKELLQPTWHKNT</sequence>
<dbReference type="GeneID" id="6077667"/>
<keyword evidence="3" id="KW-1185">Reference proteome</keyword>
<reference evidence="2 3" key="1">
    <citation type="journal article" date="2008" name="Nature">
        <title>The genome of Laccaria bicolor provides insights into mycorrhizal symbiosis.</title>
        <authorList>
            <person name="Martin F."/>
            <person name="Aerts A."/>
            <person name="Ahren D."/>
            <person name="Brun A."/>
            <person name="Danchin E.G.J."/>
            <person name="Duchaussoy F."/>
            <person name="Gibon J."/>
            <person name="Kohler A."/>
            <person name="Lindquist E."/>
            <person name="Pereda V."/>
            <person name="Salamov A."/>
            <person name="Shapiro H.J."/>
            <person name="Wuyts J."/>
            <person name="Blaudez D."/>
            <person name="Buee M."/>
            <person name="Brokstein P."/>
            <person name="Canbaeck B."/>
            <person name="Cohen D."/>
            <person name="Courty P.E."/>
            <person name="Coutinho P.M."/>
            <person name="Delaruelle C."/>
            <person name="Detter J.C."/>
            <person name="Deveau A."/>
            <person name="DiFazio S."/>
            <person name="Duplessis S."/>
            <person name="Fraissinet-Tachet L."/>
            <person name="Lucic E."/>
            <person name="Frey-Klett P."/>
            <person name="Fourrey C."/>
            <person name="Feussner I."/>
            <person name="Gay G."/>
            <person name="Grimwood J."/>
            <person name="Hoegger P.J."/>
            <person name="Jain P."/>
            <person name="Kilaru S."/>
            <person name="Labbe J."/>
            <person name="Lin Y.C."/>
            <person name="Legue V."/>
            <person name="Le Tacon F."/>
            <person name="Marmeisse R."/>
            <person name="Melayah D."/>
            <person name="Montanini B."/>
            <person name="Muratet M."/>
            <person name="Nehls U."/>
            <person name="Niculita-Hirzel H."/>
            <person name="Oudot-Le Secq M.P."/>
            <person name="Peter M."/>
            <person name="Quesneville H."/>
            <person name="Rajashekar B."/>
            <person name="Reich M."/>
            <person name="Rouhier N."/>
            <person name="Schmutz J."/>
            <person name="Yin T."/>
            <person name="Chalot M."/>
            <person name="Henrissat B."/>
            <person name="Kuees U."/>
            <person name="Lucas S."/>
            <person name="Van de Peer Y."/>
            <person name="Podila G.K."/>
            <person name="Polle A."/>
            <person name="Pukkila P.J."/>
            <person name="Richardson P.M."/>
            <person name="Rouze P."/>
            <person name="Sanders I.R."/>
            <person name="Stajich J.E."/>
            <person name="Tunlid A."/>
            <person name="Tuskan G."/>
            <person name="Grigoriev I.V."/>
        </authorList>
    </citation>
    <scope>NUCLEOTIDE SEQUENCE [LARGE SCALE GENOMIC DNA]</scope>
    <source>
        <strain evidence="3">S238N-H82 / ATCC MYA-4686</strain>
    </source>
</reference>
<dbReference type="Proteomes" id="UP000001194">
    <property type="component" value="Unassembled WGS sequence"/>
</dbReference>